<evidence type="ECO:0000313" key="10">
    <source>
        <dbReference type="EMBL" id="CAD7425691.1"/>
    </source>
</evidence>
<gene>
    <name evidence="10" type="ORF">TMSB3V08_LOCUS2595</name>
</gene>
<dbReference type="GO" id="GO:0006082">
    <property type="term" value="P:organic acid metabolic process"/>
    <property type="evidence" value="ECO:0007669"/>
    <property type="project" value="TreeGrafter"/>
</dbReference>
<dbReference type="Pfam" id="PF00067">
    <property type="entry name" value="p450"/>
    <property type="match status" value="2"/>
</dbReference>
<feature type="binding site" description="axial binding residue" evidence="8">
    <location>
        <position position="405"/>
    </location>
    <ligand>
        <name>heme</name>
        <dbReference type="ChEBI" id="CHEBI:30413"/>
    </ligand>
    <ligandPart>
        <name>Fe</name>
        <dbReference type="ChEBI" id="CHEBI:18248"/>
    </ligandPart>
</feature>
<dbReference type="InterPro" id="IPR036396">
    <property type="entry name" value="Cyt_P450_sf"/>
</dbReference>
<evidence type="ECO:0000256" key="9">
    <source>
        <dbReference type="RuleBase" id="RU000461"/>
    </source>
</evidence>
<evidence type="ECO:0000256" key="1">
    <source>
        <dbReference type="ARBA" id="ARBA00001971"/>
    </source>
</evidence>
<dbReference type="GO" id="GO:0020037">
    <property type="term" value="F:heme binding"/>
    <property type="evidence" value="ECO:0007669"/>
    <property type="project" value="InterPro"/>
</dbReference>
<dbReference type="EMBL" id="OB793006">
    <property type="protein sequence ID" value="CAD7425691.1"/>
    <property type="molecule type" value="Genomic_DNA"/>
</dbReference>
<dbReference type="PANTHER" id="PTHR24300:SF376">
    <property type="entry name" value="CYTOCHROME P450 15A1"/>
    <property type="match status" value="1"/>
</dbReference>
<dbReference type="PRINTS" id="PR00463">
    <property type="entry name" value="EP450I"/>
</dbReference>
<dbReference type="SUPFAM" id="SSF48264">
    <property type="entry name" value="Cytochrome P450"/>
    <property type="match status" value="1"/>
</dbReference>
<keyword evidence="5 9" id="KW-0560">Oxidoreductase</keyword>
<dbReference type="GO" id="GO:0008395">
    <property type="term" value="F:steroid hydroxylase activity"/>
    <property type="evidence" value="ECO:0007669"/>
    <property type="project" value="TreeGrafter"/>
</dbReference>
<protein>
    <recommendedName>
        <fullName evidence="11">Cytochrome P450</fullName>
    </recommendedName>
</protein>
<evidence type="ECO:0000256" key="8">
    <source>
        <dbReference type="PIRSR" id="PIRSR602401-1"/>
    </source>
</evidence>
<dbReference type="InterPro" id="IPR001128">
    <property type="entry name" value="Cyt_P450"/>
</dbReference>
<accession>A0A7R9HMQ0</accession>
<keyword evidence="7 9" id="KW-0503">Monooxygenase</keyword>
<dbReference type="PROSITE" id="PS00086">
    <property type="entry name" value="CYTOCHROME_P450"/>
    <property type="match status" value="1"/>
</dbReference>
<dbReference type="GO" id="GO:0005737">
    <property type="term" value="C:cytoplasm"/>
    <property type="evidence" value="ECO:0007669"/>
    <property type="project" value="TreeGrafter"/>
</dbReference>
<reference evidence="10" key="1">
    <citation type="submission" date="2020-11" db="EMBL/GenBank/DDBJ databases">
        <authorList>
            <person name="Tran Van P."/>
        </authorList>
    </citation>
    <scope>NUCLEOTIDE SEQUENCE</scope>
</reference>
<dbReference type="PRINTS" id="PR00385">
    <property type="entry name" value="P450"/>
</dbReference>
<dbReference type="GO" id="GO:0016712">
    <property type="term" value="F:oxidoreductase activity, acting on paired donors, with incorporation or reduction of molecular oxygen, reduced flavin or flavoprotein as one donor, and incorporation of one atom of oxygen"/>
    <property type="evidence" value="ECO:0007669"/>
    <property type="project" value="TreeGrafter"/>
</dbReference>
<evidence type="ECO:0000256" key="3">
    <source>
        <dbReference type="ARBA" id="ARBA00022617"/>
    </source>
</evidence>
<dbReference type="AlphaFoldDB" id="A0A7R9HMQ0"/>
<evidence type="ECO:0000256" key="7">
    <source>
        <dbReference type="ARBA" id="ARBA00023033"/>
    </source>
</evidence>
<dbReference type="GO" id="GO:0006805">
    <property type="term" value="P:xenobiotic metabolic process"/>
    <property type="evidence" value="ECO:0007669"/>
    <property type="project" value="TreeGrafter"/>
</dbReference>
<dbReference type="PANTHER" id="PTHR24300">
    <property type="entry name" value="CYTOCHROME P450 508A4-RELATED"/>
    <property type="match status" value="1"/>
</dbReference>
<dbReference type="InterPro" id="IPR002401">
    <property type="entry name" value="Cyt_P450_E_grp-I"/>
</dbReference>
<dbReference type="GO" id="GO:0005506">
    <property type="term" value="F:iron ion binding"/>
    <property type="evidence" value="ECO:0007669"/>
    <property type="project" value="InterPro"/>
</dbReference>
<keyword evidence="3 8" id="KW-0349">Heme</keyword>
<keyword evidence="6 8" id="KW-0408">Iron</keyword>
<dbReference type="Gene3D" id="1.10.630.10">
    <property type="entry name" value="Cytochrome P450"/>
    <property type="match status" value="1"/>
</dbReference>
<evidence type="ECO:0000256" key="5">
    <source>
        <dbReference type="ARBA" id="ARBA00023002"/>
    </source>
</evidence>
<sequence>MLVVLAVTLAVIYLVYLWVNAKPKNYPPGPISLPLIGSTFSIPKSYIHFKMMEWQETYGSLTGLMLGSQPIVAVNGPKAVLEVLRREELQDRPDTFTLRARTFNKRIGVFFSDGNTWIKQRRFTVRHLREFGIGKKSMEGIIYEEVENLMKDLKKTKTIQVGGYFNIPVVNVLWAVVAGKRFDHNDKEFVKLVRGLFRMFRAGNAAGGIMDLFPLLRYVAPSLGGYKEMKEATHDIYGFFKVDSRHVSSFVSIVEGLMAICLDLFAAGAESISNTLGFALLYLVLNPQVQEKTHEELDRVVGRSRKVSMEDKQSLPFIEAVLAEVVRINPIAPICALHRATKDTQLEGYSIPKDTLLIPSLWTLMHDKEHWGDPEVFRPQRFLDTEGKFVKDDWMIPFGMGKRLCIGESLARTSLFIFFASLMQEFSFSLPKGDPLPSTKALPGFTAVFQPFKVNVTHRE</sequence>
<comment type="cofactor">
    <cofactor evidence="1 8">
        <name>heme</name>
        <dbReference type="ChEBI" id="CHEBI:30413"/>
    </cofactor>
</comment>
<evidence type="ECO:0008006" key="11">
    <source>
        <dbReference type="Google" id="ProtNLM"/>
    </source>
</evidence>
<dbReference type="InterPro" id="IPR050182">
    <property type="entry name" value="Cytochrome_P450_fam2"/>
</dbReference>
<keyword evidence="4 8" id="KW-0479">Metal-binding</keyword>
<comment type="similarity">
    <text evidence="2 9">Belongs to the cytochrome P450 family.</text>
</comment>
<proteinExistence type="inferred from homology"/>
<name>A0A7R9HMQ0_9NEOP</name>
<organism evidence="10">
    <name type="scientific">Timema monikensis</name>
    <dbReference type="NCBI Taxonomy" id="170555"/>
    <lineage>
        <taxon>Eukaryota</taxon>
        <taxon>Metazoa</taxon>
        <taxon>Ecdysozoa</taxon>
        <taxon>Arthropoda</taxon>
        <taxon>Hexapoda</taxon>
        <taxon>Insecta</taxon>
        <taxon>Pterygota</taxon>
        <taxon>Neoptera</taxon>
        <taxon>Polyneoptera</taxon>
        <taxon>Phasmatodea</taxon>
        <taxon>Timematodea</taxon>
        <taxon>Timematoidea</taxon>
        <taxon>Timematidae</taxon>
        <taxon>Timema</taxon>
    </lineage>
</organism>
<evidence type="ECO:0000256" key="6">
    <source>
        <dbReference type="ARBA" id="ARBA00023004"/>
    </source>
</evidence>
<evidence type="ECO:0000256" key="4">
    <source>
        <dbReference type="ARBA" id="ARBA00022723"/>
    </source>
</evidence>
<evidence type="ECO:0000256" key="2">
    <source>
        <dbReference type="ARBA" id="ARBA00010617"/>
    </source>
</evidence>
<dbReference type="InterPro" id="IPR017972">
    <property type="entry name" value="Cyt_P450_CS"/>
</dbReference>